<feature type="active site" evidence="11">
    <location>
        <position position="167"/>
    </location>
</feature>
<comment type="subunit">
    <text evidence="11">Forms a cyclic heterotetrameric complex composed of two molecules of XerC and two molecules of XerD.</text>
</comment>
<dbReference type="InterPro" id="IPR010998">
    <property type="entry name" value="Integrase_recombinase_N"/>
</dbReference>
<evidence type="ECO:0000256" key="10">
    <source>
        <dbReference type="ARBA" id="ARBA00023306"/>
    </source>
</evidence>
<gene>
    <name evidence="11" type="primary">xerD</name>
    <name evidence="14" type="ORF">F2P47_15725</name>
</gene>
<dbReference type="InterPro" id="IPR002104">
    <property type="entry name" value="Integrase_catalytic"/>
</dbReference>
<dbReference type="GO" id="GO:0007059">
    <property type="term" value="P:chromosome segregation"/>
    <property type="evidence" value="ECO:0007669"/>
    <property type="project" value="UniProtKB-UniRule"/>
</dbReference>
<dbReference type="InterPro" id="IPR013762">
    <property type="entry name" value="Integrase-like_cat_sf"/>
</dbReference>
<keyword evidence="10 11" id="KW-0131">Cell cycle</keyword>
<evidence type="ECO:0000256" key="4">
    <source>
        <dbReference type="ARBA" id="ARBA00022490"/>
    </source>
</evidence>
<evidence type="ECO:0000256" key="8">
    <source>
        <dbReference type="ARBA" id="ARBA00023125"/>
    </source>
</evidence>
<feature type="active site" evidence="11">
    <location>
        <position position="289"/>
    </location>
</feature>
<feature type="domain" description="Tyr recombinase" evidence="12">
    <location>
        <begin position="116"/>
        <end position="311"/>
    </location>
</feature>
<dbReference type="Gene3D" id="1.10.150.130">
    <property type="match status" value="1"/>
</dbReference>
<dbReference type="GO" id="GO:0005737">
    <property type="term" value="C:cytoplasm"/>
    <property type="evidence" value="ECO:0007669"/>
    <property type="project" value="UniProtKB-SubCell"/>
</dbReference>
<feature type="active site" description="O-(3'-phospho-DNA)-tyrosine intermediate" evidence="11">
    <location>
        <position position="298"/>
    </location>
</feature>
<dbReference type="PROSITE" id="PS51898">
    <property type="entry name" value="TYR_RECOMBINASE"/>
    <property type="match status" value="1"/>
</dbReference>
<evidence type="ECO:0000256" key="5">
    <source>
        <dbReference type="ARBA" id="ARBA00022618"/>
    </source>
</evidence>
<keyword evidence="4 11" id="KW-0963">Cytoplasm</keyword>
<dbReference type="InterPro" id="IPR023009">
    <property type="entry name" value="Tyrosine_recombinase_XerC/XerD"/>
</dbReference>
<comment type="function">
    <text evidence="11">Site-specific tyrosine recombinase, which acts by catalyzing the cutting and rejoining of the recombining DNA molecules. The XerC-XerD complex is essential to convert dimers of the bacterial chromosome into monomers to permit their segregation at cell division. It also contributes to the segregational stability of plasmids.</text>
</comment>
<keyword evidence="5 11" id="KW-0132">Cell division</keyword>
<accession>A0A6N6VDU1</accession>
<evidence type="ECO:0000256" key="1">
    <source>
        <dbReference type="ARBA" id="ARBA00004496"/>
    </source>
</evidence>
<comment type="subcellular location">
    <subcellularLocation>
        <location evidence="1 11">Cytoplasm</location>
    </subcellularLocation>
</comment>
<keyword evidence="7 11" id="KW-0229">DNA integration</keyword>
<proteinExistence type="inferred from homology"/>
<dbReference type="GO" id="GO:0009037">
    <property type="term" value="F:tyrosine-based site-specific recombinase activity"/>
    <property type="evidence" value="ECO:0007669"/>
    <property type="project" value="UniProtKB-UniRule"/>
</dbReference>
<dbReference type="EMBL" id="WESC01000017">
    <property type="protein sequence ID" value="KAB7738710.1"/>
    <property type="molecule type" value="Genomic_DNA"/>
</dbReference>
<protein>
    <recommendedName>
        <fullName evidence="3 11">Tyrosine recombinase XerD</fullName>
    </recommendedName>
</protein>
<dbReference type="InterPro" id="IPR011932">
    <property type="entry name" value="Recomb_XerD"/>
</dbReference>
<comment type="caution">
    <text evidence="14">The sequence shown here is derived from an EMBL/GenBank/DDBJ whole genome shotgun (WGS) entry which is preliminary data.</text>
</comment>
<dbReference type="InterPro" id="IPR011010">
    <property type="entry name" value="DNA_brk_join_enz"/>
</dbReference>
<keyword evidence="8 11" id="KW-0238">DNA-binding</keyword>
<reference evidence="14 15" key="1">
    <citation type="submission" date="2019-09" db="EMBL/GenBank/DDBJ databases">
        <title>Parvibaculum sedimenti sp. nov., isolated from sediment.</title>
        <authorList>
            <person name="Wang Y."/>
        </authorList>
    </citation>
    <scope>NUCLEOTIDE SEQUENCE [LARGE SCALE GENOMIC DNA]</scope>
    <source>
        <strain evidence="14 15">HXT-9</strain>
    </source>
</reference>
<evidence type="ECO:0000256" key="6">
    <source>
        <dbReference type="ARBA" id="ARBA00022829"/>
    </source>
</evidence>
<keyword evidence="6 11" id="KW-0159">Chromosome partition</keyword>
<dbReference type="Pfam" id="PF00589">
    <property type="entry name" value="Phage_integrase"/>
    <property type="match status" value="1"/>
</dbReference>
<dbReference type="SUPFAM" id="SSF56349">
    <property type="entry name" value="DNA breaking-rejoining enzymes"/>
    <property type="match status" value="1"/>
</dbReference>
<comment type="similarity">
    <text evidence="2 11">Belongs to the 'phage' integrase family. XerD subfamily.</text>
</comment>
<feature type="active site" evidence="11">
    <location>
        <position position="263"/>
    </location>
</feature>
<organism evidence="14 15">
    <name type="scientific">Parvibaculum sedimenti</name>
    <dbReference type="NCBI Taxonomy" id="2608632"/>
    <lineage>
        <taxon>Bacteria</taxon>
        <taxon>Pseudomonadati</taxon>
        <taxon>Pseudomonadota</taxon>
        <taxon>Alphaproteobacteria</taxon>
        <taxon>Hyphomicrobiales</taxon>
        <taxon>Parvibaculaceae</taxon>
        <taxon>Parvibaculum</taxon>
    </lineage>
</organism>
<dbReference type="NCBIfam" id="NF001399">
    <property type="entry name" value="PRK00283.1"/>
    <property type="match status" value="1"/>
</dbReference>
<dbReference type="HAMAP" id="MF_01807">
    <property type="entry name" value="Recomb_XerD"/>
    <property type="match status" value="1"/>
</dbReference>
<dbReference type="PROSITE" id="PS51900">
    <property type="entry name" value="CB"/>
    <property type="match status" value="1"/>
</dbReference>
<dbReference type="Proteomes" id="UP000468901">
    <property type="component" value="Unassembled WGS sequence"/>
</dbReference>
<evidence type="ECO:0000313" key="15">
    <source>
        <dbReference type="Proteomes" id="UP000468901"/>
    </source>
</evidence>
<evidence type="ECO:0000259" key="13">
    <source>
        <dbReference type="PROSITE" id="PS51900"/>
    </source>
</evidence>
<dbReference type="Pfam" id="PF02899">
    <property type="entry name" value="Phage_int_SAM_1"/>
    <property type="match status" value="1"/>
</dbReference>
<keyword evidence="15" id="KW-1185">Reference proteome</keyword>
<dbReference type="AlphaFoldDB" id="A0A6N6VDU1"/>
<dbReference type="HAMAP" id="MF_01808">
    <property type="entry name" value="Recomb_XerC_XerD"/>
    <property type="match status" value="1"/>
</dbReference>
<evidence type="ECO:0000256" key="7">
    <source>
        <dbReference type="ARBA" id="ARBA00022908"/>
    </source>
</evidence>
<dbReference type="GO" id="GO:0051301">
    <property type="term" value="P:cell division"/>
    <property type="evidence" value="ECO:0007669"/>
    <property type="project" value="UniProtKB-KW"/>
</dbReference>
<dbReference type="GO" id="GO:0003677">
    <property type="term" value="F:DNA binding"/>
    <property type="evidence" value="ECO:0007669"/>
    <property type="project" value="UniProtKB-UniRule"/>
</dbReference>
<evidence type="ECO:0000256" key="3">
    <source>
        <dbReference type="ARBA" id="ARBA00015810"/>
    </source>
</evidence>
<dbReference type="RefSeq" id="WP_152217335.1">
    <property type="nucleotide sequence ID" value="NZ_JBAQYD010000296.1"/>
</dbReference>
<feature type="active site" evidence="11">
    <location>
        <position position="191"/>
    </location>
</feature>
<dbReference type="InterPro" id="IPR004107">
    <property type="entry name" value="Integrase_SAM-like_N"/>
</dbReference>
<evidence type="ECO:0000313" key="14">
    <source>
        <dbReference type="EMBL" id="KAB7738710.1"/>
    </source>
</evidence>
<dbReference type="PANTHER" id="PTHR30349">
    <property type="entry name" value="PHAGE INTEGRASE-RELATED"/>
    <property type="match status" value="1"/>
</dbReference>
<evidence type="ECO:0000259" key="12">
    <source>
        <dbReference type="PROSITE" id="PS51898"/>
    </source>
</evidence>
<dbReference type="Gene3D" id="1.10.443.10">
    <property type="entry name" value="Intergrase catalytic core"/>
    <property type="match status" value="1"/>
</dbReference>
<evidence type="ECO:0000256" key="9">
    <source>
        <dbReference type="ARBA" id="ARBA00023172"/>
    </source>
</evidence>
<name>A0A6N6VDU1_9HYPH</name>
<evidence type="ECO:0000256" key="11">
    <source>
        <dbReference type="HAMAP-Rule" id="MF_01807"/>
    </source>
</evidence>
<feature type="domain" description="Core-binding (CB)" evidence="13">
    <location>
        <begin position="10"/>
        <end position="95"/>
    </location>
</feature>
<dbReference type="PANTHER" id="PTHR30349:SF90">
    <property type="entry name" value="TYROSINE RECOMBINASE XERD"/>
    <property type="match status" value="1"/>
</dbReference>
<dbReference type="InterPro" id="IPR044068">
    <property type="entry name" value="CB"/>
</dbReference>
<evidence type="ECO:0000256" key="2">
    <source>
        <dbReference type="ARBA" id="ARBA00010450"/>
    </source>
</evidence>
<feature type="active site" evidence="11">
    <location>
        <position position="266"/>
    </location>
</feature>
<dbReference type="InterPro" id="IPR050090">
    <property type="entry name" value="Tyrosine_recombinase_XerCD"/>
</dbReference>
<dbReference type="GO" id="GO:0006313">
    <property type="term" value="P:DNA transposition"/>
    <property type="evidence" value="ECO:0007669"/>
    <property type="project" value="UniProtKB-UniRule"/>
</dbReference>
<sequence>MSHDPVATEKGGRHHIDAFLEMLSAERGAARNTLDAYARDLKDFATFLAARNRDVAEARTLDVRDYLESLSAQGLSASTAARRLSAIRQFHGFLYADGIRPDDPCGAIEGPRRARPLPKTLTVEEVDALLRAARLAEDGRSHEEAVRAYKRARLVCLMEVLYATGLRVSELVGLPLSAAKGDSRFLSVSGKGGRERLVPLSEAARLAIDEYLPLRVLRLGDSVSPWLFPSRGRQGHLTRHRFAQLLKDLAIAAKLDPNRVSPHTLRHAFASHLLANGADLRAVQQMLGHADISTTQIYTHVLDGRLKQLVEEHHPLAKKETGS</sequence>
<keyword evidence="9 11" id="KW-0233">DNA recombination</keyword>